<dbReference type="InterPro" id="IPR050771">
    <property type="entry name" value="Alpha-ketoacid_DH_E1_comp"/>
</dbReference>
<evidence type="ECO:0000313" key="6">
    <source>
        <dbReference type="EMBL" id="MBM3224983.1"/>
    </source>
</evidence>
<dbReference type="InterPro" id="IPR017596">
    <property type="entry name" value="PdhA/BkdA"/>
</dbReference>
<sequence>MLLERYDPLKHEMVCILAPDGSCNAALRPALDDQHMREVYQQMWLLRLYDRKAVALQRQGRFGTYAQMEGQEACMIASVLPLQAQDWMVTTYRETGAMWRHGVPLKLLSLYWMGNEFGSQMPEGVRVLPISIPVGTHPLHAVGLAWAGKYRQDGSLAVTYFGDGATSEGDVHEAMNMAGVYQLPCIFFCQNNQYAISIPRHAQTASPTIAQKALAYGFPGVLVDGNDVLAIYAVMCEAVERARRGQGPTLIEAYTYRMGAHTTADDPTKYREDAEVEEWKSRDPLLRVQRYLQQRSQWSETWEQQMLAECTATVEQAMAEATAVPLPPPQDMFRYMYAEMTPQLIEQEAALLASLQHQGEGHATPHAR</sequence>
<name>A0A938B4R4_UNCTE</name>
<evidence type="ECO:0000256" key="3">
    <source>
        <dbReference type="ARBA" id="ARBA00023052"/>
    </source>
</evidence>
<dbReference type="PANTHER" id="PTHR43380">
    <property type="entry name" value="2-OXOISOVALERATE DEHYDROGENASE SUBUNIT ALPHA, MITOCHONDRIAL"/>
    <property type="match status" value="1"/>
</dbReference>
<gene>
    <name evidence="6" type="primary">pdhA</name>
    <name evidence="6" type="ORF">FJZ47_14430</name>
</gene>
<dbReference type="NCBIfam" id="TIGR03181">
    <property type="entry name" value="PDH_E1_alph_x"/>
    <property type="match status" value="1"/>
</dbReference>
<comment type="catalytic activity">
    <reaction evidence="4">
        <text>N(6)-[(R)-lipoyl]-L-lysyl-[protein] + pyruvate + H(+) = N(6)-[(R)-S(8)-acetyldihydrolipoyl]-L-lysyl-[protein] + CO2</text>
        <dbReference type="Rhea" id="RHEA:19189"/>
        <dbReference type="Rhea" id="RHEA-COMP:10474"/>
        <dbReference type="Rhea" id="RHEA-COMP:10478"/>
        <dbReference type="ChEBI" id="CHEBI:15361"/>
        <dbReference type="ChEBI" id="CHEBI:15378"/>
        <dbReference type="ChEBI" id="CHEBI:16526"/>
        <dbReference type="ChEBI" id="CHEBI:83099"/>
        <dbReference type="ChEBI" id="CHEBI:83111"/>
        <dbReference type="EC" id="1.2.4.1"/>
    </reaction>
</comment>
<dbReference type="AlphaFoldDB" id="A0A938B4R4"/>
<proteinExistence type="predicted"/>
<evidence type="ECO:0000256" key="1">
    <source>
        <dbReference type="ARBA" id="ARBA00001964"/>
    </source>
</evidence>
<dbReference type="EC" id="1.2.4.1" evidence="4"/>
<organism evidence="6 7">
    <name type="scientific">Tectimicrobiota bacterium</name>
    <dbReference type="NCBI Taxonomy" id="2528274"/>
    <lineage>
        <taxon>Bacteria</taxon>
        <taxon>Pseudomonadati</taxon>
        <taxon>Nitrospinota/Tectimicrobiota group</taxon>
        <taxon>Candidatus Tectimicrobiota</taxon>
    </lineage>
</organism>
<evidence type="ECO:0000256" key="4">
    <source>
        <dbReference type="RuleBase" id="RU366007"/>
    </source>
</evidence>
<keyword evidence="3 4" id="KW-0786">Thiamine pyrophosphate</keyword>
<dbReference type="GO" id="GO:0004739">
    <property type="term" value="F:pyruvate dehydrogenase (acetyl-transferring) activity"/>
    <property type="evidence" value="ECO:0007669"/>
    <property type="project" value="UniProtKB-UniRule"/>
</dbReference>
<keyword evidence="4 6" id="KW-0670">Pyruvate</keyword>
<feature type="domain" description="Dehydrogenase E1 component" evidence="5">
    <location>
        <begin position="41"/>
        <end position="329"/>
    </location>
</feature>
<keyword evidence="2 4" id="KW-0560">Oxidoreductase</keyword>
<dbReference type="SUPFAM" id="SSF52518">
    <property type="entry name" value="Thiamin diphosphate-binding fold (THDP-binding)"/>
    <property type="match status" value="1"/>
</dbReference>
<dbReference type="Proteomes" id="UP000712673">
    <property type="component" value="Unassembled WGS sequence"/>
</dbReference>
<comment type="caution">
    <text evidence="6">The sequence shown here is derived from an EMBL/GenBank/DDBJ whole genome shotgun (WGS) entry which is preliminary data.</text>
</comment>
<reference evidence="6" key="1">
    <citation type="submission" date="2019-03" db="EMBL/GenBank/DDBJ databases">
        <title>Lake Tanganyika Metagenome-Assembled Genomes (MAGs).</title>
        <authorList>
            <person name="Tran P."/>
        </authorList>
    </citation>
    <scope>NUCLEOTIDE SEQUENCE</scope>
    <source>
        <strain evidence="6">K_DeepCast_65m_m2_066</strain>
    </source>
</reference>
<dbReference type="PANTHER" id="PTHR43380:SF1">
    <property type="entry name" value="2-OXOISOVALERATE DEHYDROGENASE SUBUNIT ALPHA, MITOCHONDRIAL"/>
    <property type="match status" value="1"/>
</dbReference>
<comment type="function">
    <text evidence="4">The pyruvate dehydrogenase complex catalyzes the overall conversion of pyruvate to acetyl-CoA and CO(2). It contains multiple copies of three enzymatic components: pyruvate dehydrogenase (E1), dihydrolipoamide acetyltransferase (E2) and lipoamide dehydrogenase (E3).</text>
</comment>
<dbReference type="InterPro" id="IPR001017">
    <property type="entry name" value="DH_E1"/>
</dbReference>
<comment type="subunit">
    <text evidence="4">Heterodimer of an alpha and a beta chain.</text>
</comment>
<dbReference type="EMBL" id="VGLS01000451">
    <property type="protein sequence ID" value="MBM3224983.1"/>
    <property type="molecule type" value="Genomic_DNA"/>
</dbReference>
<evidence type="ECO:0000256" key="2">
    <source>
        <dbReference type="ARBA" id="ARBA00023002"/>
    </source>
</evidence>
<dbReference type="InterPro" id="IPR029061">
    <property type="entry name" value="THDP-binding"/>
</dbReference>
<comment type="cofactor">
    <cofactor evidence="1 4">
        <name>thiamine diphosphate</name>
        <dbReference type="ChEBI" id="CHEBI:58937"/>
    </cofactor>
</comment>
<dbReference type="Pfam" id="PF00676">
    <property type="entry name" value="E1_dh"/>
    <property type="match status" value="1"/>
</dbReference>
<dbReference type="GO" id="GO:0009083">
    <property type="term" value="P:branched-chain amino acid catabolic process"/>
    <property type="evidence" value="ECO:0007669"/>
    <property type="project" value="TreeGrafter"/>
</dbReference>
<dbReference type="CDD" id="cd02000">
    <property type="entry name" value="TPP_E1_PDC_ADC_BCADC"/>
    <property type="match status" value="1"/>
</dbReference>
<evidence type="ECO:0000313" key="7">
    <source>
        <dbReference type="Proteomes" id="UP000712673"/>
    </source>
</evidence>
<accession>A0A938B4R4</accession>
<protein>
    <recommendedName>
        <fullName evidence="4">Pyruvate dehydrogenase E1 component subunit alpha</fullName>
        <ecNumber evidence="4">1.2.4.1</ecNumber>
    </recommendedName>
</protein>
<dbReference type="Gene3D" id="3.40.50.970">
    <property type="match status" value="1"/>
</dbReference>
<evidence type="ECO:0000259" key="5">
    <source>
        <dbReference type="Pfam" id="PF00676"/>
    </source>
</evidence>